<proteinExistence type="predicted"/>
<dbReference type="EMBL" id="CAWUPB010001197">
    <property type="protein sequence ID" value="CAK7356071.1"/>
    <property type="molecule type" value="Genomic_DNA"/>
</dbReference>
<comment type="caution">
    <text evidence="1">The sequence shown here is derived from an EMBL/GenBank/DDBJ whole genome shotgun (WGS) entry which is preliminary data.</text>
</comment>
<keyword evidence="2" id="KW-1185">Reference proteome</keyword>
<dbReference type="AlphaFoldDB" id="A0AAV1STL5"/>
<accession>A0AAV1STL5</accession>
<evidence type="ECO:0000313" key="1">
    <source>
        <dbReference type="EMBL" id="CAK7356071.1"/>
    </source>
</evidence>
<sequence>MKENDRAELTPETAVPEALMVGEIINDLITAITKFLTPAVRDDQHLQQGLVVPLQA</sequence>
<protein>
    <submittedName>
        <fullName evidence="1">Uncharacterized protein</fullName>
    </submittedName>
</protein>
<dbReference type="Proteomes" id="UP001314170">
    <property type="component" value="Unassembled WGS sequence"/>
</dbReference>
<evidence type="ECO:0000313" key="2">
    <source>
        <dbReference type="Proteomes" id="UP001314170"/>
    </source>
</evidence>
<gene>
    <name evidence="1" type="ORF">DCAF_LOCUS26339</name>
</gene>
<organism evidence="1 2">
    <name type="scientific">Dovyalis caffra</name>
    <dbReference type="NCBI Taxonomy" id="77055"/>
    <lineage>
        <taxon>Eukaryota</taxon>
        <taxon>Viridiplantae</taxon>
        <taxon>Streptophyta</taxon>
        <taxon>Embryophyta</taxon>
        <taxon>Tracheophyta</taxon>
        <taxon>Spermatophyta</taxon>
        <taxon>Magnoliopsida</taxon>
        <taxon>eudicotyledons</taxon>
        <taxon>Gunneridae</taxon>
        <taxon>Pentapetalae</taxon>
        <taxon>rosids</taxon>
        <taxon>fabids</taxon>
        <taxon>Malpighiales</taxon>
        <taxon>Salicaceae</taxon>
        <taxon>Flacourtieae</taxon>
        <taxon>Dovyalis</taxon>
    </lineage>
</organism>
<reference evidence="1 2" key="1">
    <citation type="submission" date="2024-01" db="EMBL/GenBank/DDBJ databases">
        <authorList>
            <person name="Waweru B."/>
        </authorList>
    </citation>
    <scope>NUCLEOTIDE SEQUENCE [LARGE SCALE GENOMIC DNA]</scope>
</reference>
<name>A0AAV1STL5_9ROSI</name>